<protein>
    <submittedName>
        <fullName evidence="1">Pentapeptide repeat-containing protein</fullName>
    </submittedName>
</protein>
<dbReference type="RefSeq" id="WP_106498925.1">
    <property type="nucleotide sequence ID" value="NZ_PXVC01000004.1"/>
</dbReference>
<dbReference type="PROSITE" id="PS51257">
    <property type="entry name" value="PROKAR_LIPOPROTEIN"/>
    <property type="match status" value="1"/>
</dbReference>
<dbReference type="STRING" id="1910958.BTM30_00350"/>
<keyword evidence="2" id="KW-1185">Reference proteome</keyword>
<dbReference type="InterPro" id="IPR001646">
    <property type="entry name" value="5peptide_repeat"/>
</dbReference>
<dbReference type="InterPro" id="IPR044213">
    <property type="entry name" value="At2g44920-like"/>
</dbReference>
<dbReference type="Proteomes" id="UP000240206">
    <property type="component" value="Unassembled WGS sequence"/>
</dbReference>
<dbReference type="EMBL" id="PXVC01000004">
    <property type="protein sequence ID" value="PSI02576.1"/>
    <property type="molecule type" value="Genomic_DNA"/>
</dbReference>
<gene>
    <name evidence="1" type="ORF">C7K08_01725</name>
</gene>
<name>A0A2P7EH60_9SYNE</name>
<reference evidence="2" key="1">
    <citation type="submission" date="2018-03" db="EMBL/GenBank/DDBJ databases">
        <title>Ecological and genomic features of two cosmopolitan and abundant freshwater picocyanobacteria.</title>
        <authorList>
            <person name="Cabello-Yeves P.J."/>
            <person name="Picazo A."/>
            <person name="Camacho A."/>
            <person name="Callieri C."/>
            <person name="Rosselli R."/>
            <person name="Roda-Garcia J."/>
            <person name="Coutinho F.H."/>
            <person name="Rodriguez-Valera F."/>
        </authorList>
    </citation>
    <scope>NUCLEOTIDE SEQUENCE [LARGE SCALE GENOMIC DNA]</scope>
    <source>
        <strain evidence="2">Tous</strain>
    </source>
</reference>
<evidence type="ECO:0000313" key="1">
    <source>
        <dbReference type="EMBL" id="PSI02576.1"/>
    </source>
</evidence>
<dbReference type="PANTHER" id="PTHR47200:SF2">
    <property type="entry name" value="THYLAKOID LUMENAL 15 KDA PROTEIN 1, CHLOROPLASTIC"/>
    <property type="match status" value="1"/>
</dbReference>
<comment type="caution">
    <text evidence="1">The sequence shown here is derived from an EMBL/GenBank/DDBJ whole genome shotgun (WGS) entry which is preliminary data.</text>
</comment>
<dbReference type="Gene3D" id="2.160.20.80">
    <property type="entry name" value="E3 ubiquitin-protein ligase SopA"/>
    <property type="match status" value="1"/>
</dbReference>
<sequence length="161" mass="16936">MARLIASLVLALSLLGCGLGMALPVFAAKEFNKQVLIGADFHGADLRATTFSLTNLREANFKGANLEGASLFGAKLQDADLSDANLRGATLDSAVFDGTKLDQAILEDAFAFNTRFKNVSIIGADFTNVPLRGDSLKILCAVASGTNNSTGRSTFNSLECE</sequence>
<proteinExistence type="predicted"/>
<accession>A0A2P7EH60</accession>
<evidence type="ECO:0000313" key="2">
    <source>
        <dbReference type="Proteomes" id="UP000240206"/>
    </source>
</evidence>
<organism evidence="1 2">
    <name type="scientific">Synechococcus lacustris str. Tous</name>
    <dbReference type="NCBI Taxonomy" id="1910958"/>
    <lineage>
        <taxon>Bacteria</taxon>
        <taxon>Bacillati</taxon>
        <taxon>Cyanobacteriota</taxon>
        <taxon>Cyanophyceae</taxon>
        <taxon>Synechococcales</taxon>
        <taxon>Synechococcaceae</taxon>
        <taxon>Synechococcus</taxon>
    </lineage>
</organism>
<dbReference type="AlphaFoldDB" id="A0A2P7EH60"/>
<dbReference type="SUPFAM" id="SSF141571">
    <property type="entry name" value="Pentapeptide repeat-like"/>
    <property type="match status" value="1"/>
</dbReference>
<dbReference type="Pfam" id="PF00805">
    <property type="entry name" value="Pentapeptide"/>
    <property type="match status" value="1"/>
</dbReference>
<dbReference type="PANTHER" id="PTHR47200">
    <property type="entry name" value="THYLAKOID LUMENAL 15 KDA PROTEIN 1, CHLOROPLASTIC"/>
    <property type="match status" value="1"/>
</dbReference>